<accession>A0A285P544</accession>
<gene>
    <name evidence="1" type="ORF">SAMN06265353_1718</name>
</gene>
<evidence type="ECO:0000313" key="2">
    <source>
        <dbReference type="Proteomes" id="UP000218627"/>
    </source>
</evidence>
<keyword evidence="2" id="KW-1185">Reference proteome</keyword>
<evidence type="ECO:0000313" key="1">
    <source>
        <dbReference type="EMBL" id="SNZ16835.1"/>
    </source>
</evidence>
<protein>
    <recommendedName>
        <fullName evidence="3">Apea-like HEPN domain-containing protein</fullName>
    </recommendedName>
</protein>
<organism evidence="1 2">
    <name type="scientific">Hydrogenobacter hydrogenophilus</name>
    <dbReference type="NCBI Taxonomy" id="35835"/>
    <lineage>
        <taxon>Bacteria</taxon>
        <taxon>Pseudomonadati</taxon>
        <taxon>Aquificota</taxon>
        <taxon>Aquificia</taxon>
        <taxon>Aquificales</taxon>
        <taxon>Aquificaceae</taxon>
        <taxon>Hydrogenobacter</taxon>
    </lineage>
</organism>
<dbReference type="AlphaFoldDB" id="A0A285P544"/>
<evidence type="ECO:0008006" key="3">
    <source>
        <dbReference type="Google" id="ProtNLM"/>
    </source>
</evidence>
<reference evidence="2" key="1">
    <citation type="submission" date="2017-09" db="EMBL/GenBank/DDBJ databases">
        <authorList>
            <person name="Varghese N."/>
            <person name="Submissions S."/>
        </authorList>
    </citation>
    <scope>NUCLEOTIDE SEQUENCE [LARGE SCALE GENOMIC DNA]</scope>
    <source>
        <strain evidence="2">DSM 2913</strain>
    </source>
</reference>
<dbReference type="OrthoDB" id="11728at2"/>
<dbReference type="Proteomes" id="UP000218627">
    <property type="component" value="Unassembled WGS sequence"/>
</dbReference>
<dbReference type="RefSeq" id="WP_096603498.1">
    <property type="nucleotide sequence ID" value="NZ_OBEN01000016.1"/>
</dbReference>
<name>A0A285P544_9AQUI</name>
<proteinExistence type="predicted"/>
<dbReference type="EMBL" id="OBEN01000016">
    <property type="protein sequence ID" value="SNZ16835.1"/>
    <property type="molecule type" value="Genomic_DNA"/>
</dbReference>
<sequence length="371" mass="43580">MRKSLLVSFIGKAGKEEGGYKKTCYKFEDGFTYESSFFTVVMHAYLRKKENVKPDLLIVGTTGSTWSELFGLSESEEVFKVAQDLEKGFSNEKLKQMEKSLSESLGVSVKLLAIKDNPPQVLEICEEVLKVLSEVDYEEIFYAFLRFEHFDDLQKPKNFKIRTFYGFLEYTNKDGTKPAYELTQISQLLDTASALSLLMTTGDFRVYYEQMGKGDLAKEVYYRKLEELLKFHPSESQCYLHKKVNPLLCELRAEYLDESMVNRAKFFADKGQYLKAIVLLYEAFLVLICRKQNRHDCNKYNTREELRNTLRQRDKKFEFLSHLRNTIVHGSQPKGKYSGKIQRILCSEEEFRKVFKEYLDYYRQLKEEVIQ</sequence>